<organism evidence="1 2">
    <name type="scientific">Populus alba x Populus x berolinensis</name>
    <dbReference type="NCBI Taxonomy" id="444605"/>
    <lineage>
        <taxon>Eukaryota</taxon>
        <taxon>Viridiplantae</taxon>
        <taxon>Streptophyta</taxon>
        <taxon>Embryophyta</taxon>
        <taxon>Tracheophyta</taxon>
        <taxon>Spermatophyta</taxon>
        <taxon>Magnoliopsida</taxon>
        <taxon>eudicotyledons</taxon>
        <taxon>Gunneridae</taxon>
        <taxon>Pentapetalae</taxon>
        <taxon>rosids</taxon>
        <taxon>fabids</taxon>
        <taxon>Malpighiales</taxon>
        <taxon>Salicaceae</taxon>
        <taxon>Saliceae</taxon>
        <taxon>Populus</taxon>
    </lineage>
</organism>
<protein>
    <submittedName>
        <fullName evidence="1">Uncharacterized protein</fullName>
    </submittedName>
</protein>
<sequence length="171" mass="18993">MEIGAPFLEMTKKVATPVARPNGLLLTNPAFAGLLSSTNEIMGERHGHNWIEPIANFQSIKSRWRRRTRLFHIKISGEWDGFGADFTTEGKPTELPESVVPEAYREWETQCPTLAHPQHLLMAYKTIKLLPTIGCEADAATRYSLDERVVGGVDNNVSAFEYQSGGSYAAV</sequence>
<keyword evidence="2" id="KW-1185">Reference proteome</keyword>
<accession>A0AAD6LCG0</accession>
<dbReference type="AlphaFoldDB" id="A0AAD6LCG0"/>
<name>A0AAD6LCG0_9ROSI</name>
<reference evidence="1 2" key="1">
    <citation type="journal article" date="2023" name="Mol. Ecol. Resour.">
        <title>Chromosome-level genome assembly of a triploid poplar Populus alba 'Berolinensis'.</title>
        <authorList>
            <person name="Chen S."/>
            <person name="Yu Y."/>
            <person name="Wang X."/>
            <person name="Wang S."/>
            <person name="Zhang T."/>
            <person name="Zhou Y."/>
            <person name="He R."/>
            <person name="Meng N."/>
            <person name="Wang Y."/>
            <person name="Liu W."/>
            <person name="Liu Z."/>
            <person name="Liu J."/>
            <person name="Guo Q."/>
            <person name="Huang H."/>
            <person name="Sederoff R.R."/>
            <person name="Wang G."/>
            <person name="Qu G."/>
            <person name="Chen S."/>
        </authorList>
    </citation>
    <scope>NUCLEOTIDE SEQUENCE [LARGE SCALE GENOMIC DNA]</scope>
    <source>
        <strain evidence="1">SC-2020</strain>
    </source>
</reference>
<dbReference type="Proteomes" id="UP001164929">
    <property type="component" value="Chromosome 18"/>
</dbReference>
<evidence type="ECO:0000313" key="2">
    <source>
        <dbReference type="Proteomes" id="UP001164929"/>
    </source>
</evidence>
<dbReference type="EMBL" id="JAQIZT010000018">
    <property type="protein sequence ID" value="KAJ6956796.1"/>
    <property type="molecule type" value="Genomic_DNA"/>
</dbReference>
<gene>
    <name evidence="1" type="ORF">NC653_038871</name>
</gene>
<evidence type="ECO:0000313" key="1">
    <source>
        <dbReference type="EMBL" id="KAJ6956796.1"/>
    </source>
</evidence>
<comment type="caution">
    <text evidence="1">The sequence shown here is derived from an EMBL/GenBank/DDBJ whole genome shotgun (WGS) entry which is preliminary data.</text>
</comment>
<proteinExistence type="predicted"/>